<dbReference type="SMART" id="SM01019">
    <property type="entry name" value="B3"/>
    <property type="match status" value="1"/>
</dbReference>
<dbReference type="Pfam" id="PF02362">
    <property type="entry name" value="B3"/>
    <property type="match status" value="1"/>
</dbReference>
<dbReference type="InterPro" id="IPR015300">
    <property type="entry name" value="DNA-bd_pseudobarrel_sf"/>
</dbReference>
<comment type="subcellular location">
    <subcellularLocation>
        <location evidence="1">Nucleus</location>
    </subcellularLocation>
</comment>
<sequence>MVKEYPDFFKVFLTEKDYERMLIPNAFVNLLHSKKRVIPDFILRNSRARDWHVKAFSIGHELYFDDGWKRFKEENSLEDNDYIVFTHIENHVFEFKILELSSMCEKENVNDKEEKNSRPCNRWCIGSSSEVSKLEDEEIDEEMYIQPGNPYFLTKYIYYRRNELYIPKNVIKDLCLCFTKYMTLVCCHCKDVQRNEIAAYHHILPQTNAKHIEKRGRIRTWRDGRVFVQGWEDFCRKSKITEKDICLCELVLHEDGTVEMLRVHVVNVRKE</sequence>
<dbReference type="InterPro" id="IPR003340">
    <property type="entry name" value="B3_DNA-bd"/>
</dbReference>
<dbReference type="AlphaFoldDB" id="A0A9D4W9Y6"/>
<dbReference type="GO" id="GO:0003677">
    <property type="term" value="F:DNA binding"/>
    <property type="evidence" value="ECO:0007669"/>
    <property type="project" value="UniProtKB-KW"/>
</dbReference>
<reference evidence="7 8" key="1">
    <citation type="journal article" date="2022" name="Nat. Genet.">
        <title>Improved pea reference genome and pan-genome highlight genomic features and evolutionary characteristics.</title>
        <authorList>
            <person name="Yang T."/>
            <person name="Liu R."/>
            <person name="Luo Y."/>
            <person name="Hu S."/>
            <person name="Wang D."/>
            <person name="Wang C."/>
            <person name="Pandey M.K."/>
            <person name="Ge S."/>
            <person name="Xu Q."/>
            <person name="Li N."/>
            <person name="Li G."/>
            <person name="Huang Y."/>
            <person name="Saxena R.K."/>
            <person name="Ji Y."/>
            <person name="Li M."/>
            <person name="Yan X."/>
            <person name="He Y."/>
            <person name="Liu Y."/>
            <person name="Wang X."/>
            <person name="Xiang C."/>
            <person name="Varshney R.K."/>
            <person name="Ding H."/>
            <person name="Gao S."/>
            <person name="Zong X."/>
        </authorList>
    </citation>
    <scope>NUCLEOTIDE SEQUENCE [LARGE SCALE GENOMIC DNA]</scope>
    <source>
        <strain evidence="7 8">cv. Zhongwan 6</strain>
    </source>
</reference>
<name>A0A9D4W9Y6_PEA</name>
<dbReference type="CDD" id="cd10017">
    <property type="entry name" value="B3_DNA"/>
    <property type="match status" value="1"/>
</dbReference>
<dbReference type="PANTHER" id="PTHR31920">
    <property type="entry name" value="B3 DOMAIN-CONTAINING"/>
    <property type="match status" value="1"/>
</dbReference>
<feature type="domain" description="TF-B3" evidence="6">
    <location>
        <begin position="6"/>
        <end position="101"/>
    </location>
</feature>
<dbReference type="PROSITE" id="PS50863">
    <property type="entry name" value="B3"/>
    <property type="match status" value="1"/>
</dbReference>
<proteinExistence type="predicted"/>
<organism evidence="7 8">
    <name type="scientific">Pisum sativum</name>
    <name type="common">Garden pea</name>
    <name type="synonym">Lathyrus oleraceus</name>
    <dbReference type="NCBI Taxonomy" id="3888"/>
    <lineage>
        <taxon>Eukaryota</taxon>
        <taxon>Viridiplantae</taxon>
        <taxon>Streptophyta</taxon>
        <taxon>Embryophyta</taxon>
        <taxon>Tracheophyta</taxon>
        <taxon>Spermatophyta</taxon>
        <taxon>Magnoliopsida</taxon>
        <taxon>eudicotyledons</taxon>
        <taxon>Gunneridae</taxon>
        <taxon>Pentapetalae</taxon>
        <taxon>rosids</taxon>
        <taxon>fabids</taxon>
        <taxon>Fabales</taxon>
        <taxon>Fabaceae</taxon>
        <taxon>Papilionoideae</taxon>
        <taxon>50 kb inversion clade</taxon>
        <taxon>NPAAA clade</taxon>
        <taxon>Hologalegina</taxon>
        <taxon>IRL clade</taxon>
        <taxon>Fabeae</taxon>
        <taxon>Lathyrus</taxon>
    </lineage>
</organism>
<evidence type="ECO:0000256" key="5">
    <source>
        <dbReference type="ARBA" id="ARBA00023242"/>
    </source>
</evidence>
<comment type="caution">
    <text evidence="7">The sequence shown here is derived from an EMBL/GenBank/DDBJ whole genome shotgun (WGS) entry which is preliminary data.</text>
</comment>
<evidence type="ECO:0000313" key="7">
    <source>
        <dbReference type="EMBL" id="KAI5397683.1"/>
    </source>
</evidence>
<evidence type="ECO:0000256" key="4">
    <source>
        <dbReference type="ARBA" id="ARBA00023163"/>
    </source>
</evidence>
<gene>
    <name evidence="7" type="ORF">KIW84_063489</name>
</gene>
<dbReference type="Gramene" id="PSAT_LOCUS6405_t1">
    <property type="protein sequence ID" value="CAL5186031.1"/>
    <property type="gene ID" value="PSAT_LOCUS6405"/>
</dbReference>
<dbReference type="Gene3D" id="2.40.330.10">
    <property type="entry name" value="DNA-binding pseudobarrel domain"/>
    <property type="match status" value="2"/>
</dbReference>
<dbReference type="InterPro" id="IPR050655">
    <property type="entry name" value="Plant_B3_domain"/>
</dbReference>
<evidence type="ECO:0000256" key="3">
    <source>
        <dbReference type="ARBA" id="ARBA00023125"/>
    </source>
</evidence>
<dbReference type="Gramene" id="Psat06G0348900-T1">
    <property type="protein sequence ID" value="KAI5397683.1"/>
    <property type="gene ID" value="KIW84_063489"/>
</dbReference>
<keyword evidence="5" id="KW-0539">Nucleus</keyword>
<evidence type="ECO:0000313" key="8">
    <source>
        <dbReference type="Proteomes" id="UP001058974"/>
    </source>
</evidence>
<keyword evidence="2" id="KW-0805">Transcription regulation</keyword>
<dbReference type="EMBL" id="JAMSHJ010000006">
    <property type="protein sequence ID" value="KAI5397683.1"/>
    <property type="molecule type" value="Genomic_DNA"/>
</dbReference>
<evidence type="ECO:0000256" key="1">
    <source>
        <dbReference type="ARBA" id="ARBA00004123"/>
    </source>
</evidence>
<keyword evidence="8" id="KW-1185">Reference proteome</keyword>
<dbReference type="PANTHER" id="PTHR31920:SF135">
    <property type="entry name" value="B3 DOMAIN-CONTAINING PROTEIN OS03G0621600-RELATED"/>
    <property type="match status" value="1"/>
</dbReference>
<keyword evidence="3" id="KW-0238">DNA-binding</keyword>
<keyword evidence="4" id="KW-0804">Transcription</keyword>
<dbReference type="Proteomes" id="UP001058974">
    <property type="component" value="Chromosome 6"/>
</dbReference>
<evidence type="ECO:0000256" key="2">
    <source>
        <dbReference type="ARBA" id="ARBA00023015"/>
    </source>
</evidence>
<dbReference type="Gramene" id="Psat6g109080.2">
    <property type="protein sequence ID" value="Psat6g109080.2.cds"/>
    <property type="gene ID" value="Psat6g109080"/>
</dbReference>
<protein>
    <recommendedName>
        <fullName evidence="6">TF-B3 domain-containing protein</fullName>
    </recommendedName>
</protein>
<dbReference type="GO" id="GO:0005634">
    <property type="term" value="C:nucleus"/>
    <property type="evidence" value="ECO:0007669"/>
    <property type="project" value="UniProtKB-SubCell"/>
</dbReference>
<dbReference type="SUPFAM" id="SSF101936">
    <property type="entry name" value="DNA-binding pseudobarrel domain"/>
    <property type="match status" value="2"/>
</dbReference>
<accession>A0A9D4W9Y6</accession>
<evidence type="ECO:0000259" key="6">
    <source>
        <dbReference type="PROSITE" id="PS50863"/>
    </source>
</evidence>